<dbReference type="STRING" id="356829.BITS_1811"/>
<organism evidence="4 5">
    <name type="scientific">Bifidobacterium tsurumiense</name>
    <dbReference type="NCBI Taxonomy" id="356829"/>
    <lineage>
        <taxon>Bacteria</taxon>
        <taxon>Bacillati</taxon>
        <taxon>Actinomycetota</taxon>
        <taxon>Actinomycetes</taxon>
        <taxon>Bifidobacteriales</taxon>
        <taxon>Bifidobacteriaceae</taxon>
        <taxon>Bifidobacterium</taxon>
    </lineage>
</organism>
<feature type="compositionally biased region" description="Polar residues" evidence="1">
    <location>
        <begin position="301"/>
        <end position="311"/>
    </location>
</feature>
<gene>
    <name evidence="4" type="ORF">BITS_1811</name>
</gene>
<dbReference type="Pfam" id="PF13462">
    <property type="entry name" value="Thioredoxin_4"/>
    <property type="match status" value="1"/>
</dbReference>
<dbReference type="OrthoDB" id="117402at2"/>
<name>A0A087ED69_9BIFI</name>
<evidence type="ECO:0000256" key="2">
    <source>
        <dbReference type="SAM" id="Phobius"/>
    </source>
</evidence>
<dbReference type="RefSeq" id="WP_026642717.1">
    <property type="nucleotide sequence ID" value="NZ_JGZU01000013.1"/>
</dbReference>
<keyword evidence="2" id="KW-1133">Transmembrane helix</keyword>
<evidence type="ECO:0000313" key="4">
    <source>
        <dbReference type="EMBL" id="KFJ05720.1"/>
    </source>
</evidence>
<proteinExistence type="predicted"/>
<feature type="region of interest" description="Disordered" evidence="1">
    <location>
        <begin position="301"/>
        <end position="322"/>
    </location>
</feature>
<dbReference type="Gene3D" id="3.40.30.10">
    <property type="entry name" value="Glutaredoxin"/>
    <property type="match status" value="1"/>
</dbReference>
<keyword evidence="5" id="KW-1185">Reference proteome</keyword>
<keyword evidence="2" id="KW-0812">Transmembrane</keyword>
<dbReference type="eggNOG" id="COG1651">
    <property type="taxonomic scope" value="Bacteria"/>
</dbReference>
<feature type="transmembrane region" description="Helical" evidence="2">
    <location>
        <begin position="41"/>
        <end position="62"/>
    </location>
</feature>
<feature type="region of interest" description="Disordered" evidence="1">
    <location>
        <begin position="1"/>
        <end position="27"/>
    </location>
</feature>
<reference evidence="4 5" key="1">
    <citation type="submission" date="2014-03" db="EMBL/GenBank/DDBJ databases">
        <title>Genomics of Bifidobacteria.</title>
        <authorList>
            <person name="Ventura M."/>
            <person name="Milani C."/>
            <person name="Lugli G.A."/>
        </authorList>
    </citation>
    <scope>NUCLEOTIDE SEQUENCE [LARGE SCALE GENOMIC DNA]</scope>
    <source>
        <strain evidence="4 5">JCM 13495</strain>
    </source>
</reference>
<dbReference type="AlphaFoldDB" id="A0A087ED69"/>
<dbReference type="Proteomes" id="UP000029080">
    <property type="component" value="Unassembled WGS sequence"/>
</dbReference>
<evidence type="ECO:0000256" key="1">
    <source>
        <dbReference type="SAM" id="MobiDB-lite"/>
    </source>
</evidence>
<protein>
    <submittedName>
        <fullName evidence="4">DSBA oxidoreductase</fullName>
    </submittedName>
</protein>
<feature type="domain" description="Thioredoxin-like fold" evidence="3">
    <location>
        <begin position="113"/>
        <end position="276"/>
    </location>
</feature>
<accession>A0A087ED69</accession>
<dbReference type="InterPro" id="IPR012336">
    <property type="entry name" value="Thioredoxin-like_fold"/>
</dbReference>
<feature type="compositionally biased region" description="Basic and acidic residues" evidence="1">
    <location>
        <begin position="16"/>
        <end position="27"/>
    </location>
</feature>
<dbReference type="EMBL" id="JGZU01000013">
    <property type="protein sequence ID" value="KFJ05720.1"/>
    <property type="molecule type" value="Genomic_DNA"/>
</dbReference>
<keyword evidence="2" id="KW-0472">Membrane</keyword>
<dbReference type="InterPro" id="IPR036249">
    <property type="entry name" value="Thioredoxin-like_sf"/>
</dbReference>
<evidence type="ECO:0000313" key="5">
    <source>
        <dbReference type="Proteomes" id="UP000029080"/>
    </source>
</evidence>
<sequence>MAQNEKQAAKRKSRAARREAEEAAEKAAQEQAAKERKQQTIIGAIVVFVIVALVAVIGVVIYRNIKATQEANISVSEAYSRLQSVSDKPSTADDKGGFLMSKNGYNTSVDGAPTVAVYMDPMCPGCGNFNRTTDATLISMMNAGQINLEIYPMSFMDRYSTDEYSSRVSGAIAYIASHDSNPDHLLNFISNIYAEDFQPSESSYKAVSDDAIIEQATKAGVSEDIAKSAMNREYQDWLDAINVYTPKREELWNTSGSSAGSMTTPAVTINGTIINTSDMNTAQMGWKDAVLASIGLEESQVGQSTMPSIGSTGKPISLTTGQ</sequence>
<comment type="caution">
    <text evidence="4">The sequence shown here is derived from an EMBL/GenBank/DDBJ whole genome shotgun (WGS) entry which is preliminary data.</text>
</comment>
<dbReference type="SUPFAM" id="SSF52833">
    <property type="entry name" value="Thioredoxin-like"/>
    <property type="match status" value="1"/>
</dbReference>
<evidence type="ECO:0000259" key="3">
    <source>
        <dbReference type="Pfam" id="PF13462"/>
    </source>
</evidence>